<evidence type="ECO:0000313" key="3">
    <source>
        <dbReference type="Proteomes" id="UP001149163"/>
    </source>
</evidence>
<protein>
    <submittedName>
        <fullName evidence="2">Uncharacterized protein</fullName>
    </submittedName>
</protein>
<accession>A0A9W9ICE4</accession>
<evidence type="ECO:0000313" key="2">
    <source>
        <dbReference type="EMBL" id="KAJ5174780.1"/>
    </source>
</evidence>
<dbReference type="AlphaFoldDB" id="A0A9W9ICE4"/>
<sequence>MDVLACATAAQSSPSGPDAVRDTGQGPASVDYTGAKWVGIAEGQRLCCPVVTLAECTGGKVKGTTGTEGSSRMRKVESKERIER</sequence>
<dbReference type="EMBL" id="JAPQKN010000001">
    <property type="protein sequence ID" value="KAJ5174780.1"/>
    <property type="molecule type" value="Genomic_DNA"/>
</dbReference>
<gene>
    <name evidence="2" type="ORF">N7482_000657</name>
</gene>
<dbReference type="Proteomes" id="UP001149163">
    <property type="component" value="Unassembled WGS sequence"/>
</dbReference>
<keyword evidence="3" id="KW-1185">Reference proteome</keyword>
<reference evidence="2" key="2">
    <citation type="journal article" date="2023" name="IMA Fungus">
        <title>Comparative genomic study of the Penicillium genus elucidates a diverse pangenome and 15 lateral gene transfer events.</title>
        <authorList>
            <person name="Petersen C."/>
            <person name="Sorensen T."/>
            <person name="Nielsen M.R."/>
            <person name="Sondergaard T.E."/>
            <person name="Sorensen J.L."/>
            <person name="Fitzpatrick D.A."/>
            <person name="Frisvad J.C."/>
            <person name="Nielsen K.L."/>
        </authorList>
    </citation>
    <scope>NUCLEOTIDE SEQUENCE</scope>
    <source>
        <strain evidence="2">IBT 26290</strain>
    </source>
</reference>
<organism evidence="2 3">
    <name type="scientific">Penicillium canariense</name>
    <dbReference type="NCBI Taxonomy" id="189055"/>
    <lineage>
        <taxon>Eukaryota</taxon>
        <taxon>Fungi</taxon>
        <taxon>Dikarya</taxon>
        <taxon>Ascomycota</taxon>
        <taxon>Pezizomycotina</taxon>
        <taxon>Eurotiomycetes</taxon>
        <taxon>Eurotiomycetidae</taxon>
        <taxon>Eurotiales</taxon>
        <taxon>Aspergillaceae</taxon>
        <taxon>Penicillium</taxon>
    </lineage>
</organism>
<comment type="caution">
    <text evidence="2">The sequence shown here is derived from an EMBL/GenBank/DDBJ whole genome shotgun (WGS) entry which is preliminary data.</text>
</comment>
<reference evidence="2" key="1">
    <citation type="submission" date="2022-11" db="EMBL/GenBank/DDBJ databases">
        <authorList>
            <person name="Petersen C."/>
        </authorList>
    </citation>
    <scope>NUCLEOTIDE SEQUENCE</scope>
    <source>
        <strain evidence="2">IBT 26290</strain>
    </source>
</reference>
<feature type="region of interest" description="Disordered" evidence="1">
    <location>
        <begin position="1"/>
        <end position="28"/>
    </location>
</feature>
<feature type="region of interest" description="Disordered" evidence="1">
    <location>
        <begin position="59"/>
        <end position="84"/>
    </location>
</feature>
<evidence type="ECO:0000256" key="1">
    <source>
        <dbReference type="SAM" id="MobiDB-lite"/>
    </source>
</evidence>
<dbReference type="RefSeq" id="XP_056546388.1">
    <property type="nucleotide sequence ID" value="XM_056682782.1"/>
</dbReference>
<name>A0A9W9ICE4_9EURO</name>
<feature type="compositionally biased region" description="Basic and acidic residues" evidence="1">
    <location>
        <begin position="74"/>
        <end position="84"/>
    </location>
</feature>
<dbReference type="GeneID" id="81421958"/>
<proteinExistence type="predicted"/>